<protein>
    <submittedName>
        <fullName evidence="2">Methyltransferase type 11</fullName>
    </submittedName>
</protein>
<dbReference type="STRING" id="59843.A3958_00545"/>
<feature type="domain" description="Methyltransferase" evidence="1">
    <location>
        <begin position="47"/>
        <end position="118"/>
    </location>
</feature>
<keyword evidence="2" id="KW-0808">Transferase</keyword>
<dbReference type="Pfam" id="PF13649">
    <property type="entry name" value="Methyltransf_25"/>
    <property type="match status" value="1"/>
</dbReference>
<dbReference type="InterPro" id="IPR052939">
    <property type="entry name" value="23S_rRNA_MeTrnsfrase_RlmA"/>
</dbReference>
<comment type="caution">
    <text evidence="2">The sequence shown here is derived from an EMBL/GenBank/DDBJ whole genome shotgun (WGS) entry which is preliminary data.</text>
</comment>
<dbReference type="Gene3D" id="3.40.50.150">
    <property type="entry name" value="Vaccinia Virus protein VP39"/>
    <property type="match status" value="1"/>
</dbReference>
<evidence type="ECO:0000259" key="1">
    <source>
        <dbReference type="Pfam" id="PF13649"/>
    </source>
</evidence>
<evidence type="ECO:0000313" key="2">
    <source>
        <dbReference type="EMBL" id="KZS43971.1"/>
    </source>
</evidence>
<sequence length="225" mass="25386">MGIDWYDMIARRNGGYQGRAKYTVVGRSAEDVYEERLVEMLPTFRSVLDAGCGHGEFTLKMSRHAEQITGFDNSAEMIRISQSLLESSGIGNVEFVYATTKAELPFHDGQFDFIYDRRGPTSILEHPRILCSGGTIFGIHTDVTDVRRRLSENGYVDVTIEEFNEAVTYFPSGVEFALNLSDTPGNPDFTLPERKGELEAKIRENQIDGRLGVRELKYIWKATKA</sequence>
<dbReference type="RefSeq" id="WP_063480149.1">
    <property type="nucleotide sequence ID" value="NZ_CP147845.1"/>
</dbReference>
<dbReference type="SUPFAM" id="SSF53335">
    <property type="entry name" value="S-adenosyl-L-methionine-dependent methyltransferases"/>
    <property type="match status" value="1"/>
</dbReference>
<dbReference type="EMBL" id="LWMH01000002">
    <property type="protein sequence ID" value="KZS43971.1"/>
    <property type="molecule type" value="Genomic_DNA"/>
</dbReference>
<dbReference type="Proteomes" id="UP000076796">
    <property type="component" value="Unassembled WGS sequence"/>
</dbReference>
<keyword evidence="3" id="KW-1185">Reference proteome</keyword>
<evidence type="ECO:0000313" key="3">
    <source>
        <dbReference type="Proteomes" id="UP000076796"/>
    </source>
</evidence>
<proteinExistence type="predicted"/>
<dbReference type="OrthoDB" id="5522265at2"/>
<dbReference type="InterPro" id="IPR041698">
    <property type="entry name" value="Methyltransf_25"/>
</dbReference>
<dbReference type="AlphaFoldDB" id="A0A163ERM3"/>
<dbReference type="InterPro" id="IPR029063">
    <property type="entry name" value="SAM-dependent_MTases_sf"/>
</dbReference>
<name>A0A163ERM3_9BACL</name>
<dbReference type="GO" id="GO:0032259">
    <property type="term" value="P:methylation"/>
    <property type="evidence" value="ECO:0007669"/>
    <property type="project" value="UniProtKB-KW"/>
</dbReference>
<gene>
    <name evidence="2" type="ORF">AWU65_28260</name>
</gene>
<dbReference type="GeneID" id="97554461"/>
<dbReference type="PANTHER" id="PTHR43460:SF1">
    <property type="entry name" value="METHYLTRANSFERASE TYPE 11 DOMAIN-CONTAINING PROTEIN"/>
    <property type="match status" value="1"/>
</dbReference>
<keyword evidence="2" id="KW-0489">Methyltransferase</keyword>
<reference evidence="2" key="1">
    <citation type="journal article" date="2016" name="Genome Announc.">
        <title>Draft genomes of two strains of Paenibacillus glucanolyticus with capability to degrade lignocellulose.</title>
        <authorList>
            <person name="Mathews S.L."/>
            <person name="Pawlak J."/>
            <person name="Grunden A.M."/>
        </authorList>
    </citation>
    <scope>NUCLEOTIDE SEQUENCE [LARGE SCALE GENOMIC DNA]</scope>
    <source>
        <strain evidence="2">SLM1</strain>
    </source>
</reference>
<organism evidence="2 3">
    <name type="scientific">Paenibacillus glucanolyticus</name>
    <dbReference type="NCBI Taxonomy" id="59843"/>
    <lineage>
        <taxon>Bacteria</taxon>
        <taxon>Bacillati</taxon>
        <taxon>Bacillota</taxon>
        <taxon>Bacilli</taxon>
        <taxon>Bacillales</taxon>
        <taxon>Paenibacillaceae</taxon>
        <taxon>Paenibacillus</taxon>
    </lineage>
</organism>
<dbReference type="CDD" id="cd02440">
    <property type="entry name" value="AdoMet_MTases"/>
    <property type="match status" value="1"/>
</dbReference>
<dbReference type="GO" id="GO:0008168">
    <property type="term" value="F:methyltransferase activity"/>
    <property type="evidence" value="ECO:0007669"/>
    <property type="project" value="UniProtKB-KW"/>
</dbReference>
<dbReference type="PANTHER" id="PTHR43460">
    <property type="entry name" value="METHYLTRANSFERASE"/>
    <property type="match status" value="1"/>
</dbReference>
<accession>A0A163ERM3</accession>